<feature type="region of interest" description="Disordered" evidence="1">
    <location>
        <begin position="131"/>
        <end position="245"/>
    </location>
</feature>
<evidence type="ECO:0000313" key="3">
    <source>
        <dbReference type="Proteomes" id="UP000816034"/>
    </source>
</evidence>
<feature type="region of interest" description="Disordered" evidence="1">
    <location>
        <begin position="553"/>
        <end position="576"/>
    </location>
</feature>
<comment type="caution">
    <text evidence="2">The sequence shown here is derived from an EMBL/GenBank/DDBJ whole genome shotgun (WGS) entry which is preliminary data.</text>
</comment>
<feature type="region of interest" description="Disordered" evidence="1">
    <location>
        <begin position="103"/>
        <end position="122"/>
    </location>
</feature>
<protein>
    <submittedName>
        <fullName evidence="2">Uncharacterized protein</fullName>
    </submittedName>
</protein>
<feature type="region of interest" description="Disordered" evidence="1">
    <location>
        <begin position="318"/>
        <end position="381"/>
    </location>
</feature>
<organism evidence="2 3">
    <name type="scientific">Naegleria lovaniensis</name>
    <name type="common">Amoeba</name>
    <dbReference type="NCBI Taxonomy" id="51637"/>
    <lineage>
        <taxon>Eukaryota</taxon>
        <taxon>Discoba</taxon>
        <taxon>Heterolobosea</taxon>
        <taxon>Tetramitia</taxon>
        <taxon>Eutetramitia</taxon>
        <taxon>Vahlkampfiidae</taxon>
        <taxon>Naegleria</taxon>
    </lineage>
</organism>
<name>A0AA88GJ75_NAELO</name>
<dbReference type="Proteomes" id="UP000816034">
    <property type="component" value="Unassembled WGS sequence"/>
</dbReference>
<feature type="compositionally biased region" description="Polar residues" evidence="1">
    <location>
        <begin position="16"/>
        <end position="45"/>
    </location>
</feature>
<feature type="compositionally biased region" description="Polar residues" evidence="1">
    <location>
        <begin position="319"/>
        <end position="372"/>
    </location>
</feature>
<dbReference type="RefSeq" id="XP_044546825.1">
    <property type="nucleotide sequence ID" value="XM_044696567.1"/>
</dbReference>
<evidence type="ECO:0000256" key="1">
    <source>
        <dbReference type="SAM" id="MobiDB-lite"/>
    </source>
</evidence>
<feature type="compositionally biased region" description="Polar residues" evidence="1">
    <location>
        <begin position="201"/>
        <end position="211"/>
    </location>
</feature>
<feature type="compositionally biased region" description="Low complexity" evidence="1">
    <location>
        <begin position="135"/>
        <end position="150"/>
    </location>
</feature>
<feature type="compositionally biased region" description="Low complexity" evidence="1">
    <location>
        <begin position="1"/>
        <end position="15"/>
    </location>
</feature>
<keyword evidence="3" id="KW-1185">Reference proteome</keyword>
<evidence type="ECO:0000313" key="2">
    <source>
        <dbReference type="EMBL" id="KAG2379563.1"/>
    </source>
</evidence>
<dbReference type="EMBL" id="PYSW02000028">
    <property type="protein sequence ID" value="KAG2379563.1"/>
    <property type="molecule type" value="Genomic_DNA"/>
</dbReference>
<proteinExistence type="predicted"/>
<reference evidence="2 3" key="1">
    <citation type="journal article" date="2018" name="BMC Genomics">
        <title>The genome of Naegleria lovaniensis, the basis for a comparative approach to unravel pathogenicity factors of the human pathogenic amoeba N. fowleri.</title>
        <authorList>
            <person name="Liechti N."/>
            <person name="Schurch N."/>
            <person name="Bruggmann R."/>
            <person name="Wittwer M."/>
        </authorList>
    </citation>
    <scope>NUCLEOTIDE SEQUENCE [LARGE SCALE GENOMIC DNA]</scope>
    <source>
        <strain evidence="2 3">ATCC 30569</strain>
    </source>
</reference>
<feature type="compositionally biased region" description="Basic residues" evidence="1">
    <location>
        <begin position="279"/>
        <end position="288"/>
    </location>
</feature>
<feature type="region of interest" description="Disordered" evidence="1">
    <location>
        <begin position="1"/>
        <end position="51"/>
    </location>
</feature>
<feature type="compositionally biased region" description="Low complexity" evidence="1">
    <location>
        <begin position="159"/>
        <end position="200"/>
    </location>
</feature>
<feature type="region of interest" description="Disordered" evidence="1">
    <location>
        <begin position="278"/>
        <end position="300"/>
    </location>
</feature>
<sequence length="610" mass="67141">MLQQTNAASSTASTSPIVNNNKANHNTCNYSNHTRINQPNQTTSNYGGGSHNFGNVQFSNNGISETTIANAKQPYVHHFRIAKKKTTIEFKMVDANDIRKNMYGNTMQHHGSGRTTTSTSSQLNIASSQTNLLPTTNTNSFNNQNNTGTTLNSNVANHSTTTTSKSPQPPSTTNHDSTVSSSSSNATQTNSNNSHHTQSSVLSTIDNTVSSDQKHTKKQKPAPASFAISSKITKHHSGSRRNSMLSSHSVDLLQNNSNFQQEVLHCTPTTLNCTSITTKKNHQTRRKSVASPSSGLLVPSHADQPTIPNLANNNAWNATTSSPITLPNHHSATTPTEHQCTYTPTQPPFSTTNTSHRSNGTSNHLSSNSANVSSCPPTSQTPPSSSYFVAGFTFGSPSKTSGDSLMMNSSNYHHHTNSTNGHSDLNYHGLQDGLYGEAYYSTLTPEQRRYLTHGGRKTFATLPSIEEMTRYHELRRNSIDELTQNFAQCVSTAERVNQHHEDIPEPSPILDAEHLKNPDQRFRRRQTYAFESDHFSPYDAQYDSNCLQSLKSFNFPSRNPQHSHDTSLRTTNNNSTEYLPTHQHSLSLNNVPSSTEHGLLPSIHEIISKR</sequence>
<gene>
    <name evidence="2" type="ORF">C9374_006680</name>
</gene>
<dbReference type="AlphaFoldDB" id="A0AA88GJ75"/>
<dbReference type="GeneID" id="68099134"/>
<accession>A0AA88GJ75</accession>